<protein>
    <submittedName>
        <fullName evidence="7">NodT family efflux transporter outer membrane factor (OMF) lipoprotein</fullName>
    </submittedName>
</protein>
<name>A0A840UAP0_9GAMM</name>
<evidence type="ECO:0000256" key="5">
    <source>
        <dbReference type="SAM" id="Coils"/>
    </source>
</evidence>
<dbReference type="InterPro" id="IPR003423">
    <property type="entry name" value="OMP_efflux"/>
</dbReference>
<evidence type="ECO:0000256" key="2">
    <source>
        <dbReference type="ARBA" id="ARBA00022452"/>
    </source>
</evidence>
<keyword evidence="4" id="KW-0812">Transmembrane</keyword>
<sequence>MSNRIETTRPLLLVLAVALGLTGCAGQKPVPEPPVELPGQFSVSGEVQMENRWWRAFEDPRLDQLMDRALTDNLDLRASFQRLRQARAAADSQASGLFPSVDGNAGAERQETDSSGSDTFSAGLSASYEVDLWGRIQSQVQAEEYRVQATRAEYQAAAVSLTGEIANAWFQLVEQQGQQALARRQLETNENLLSLIEARFAAGQGGSADVLRQRQLVASSRDRLNSIGAEIRILENQLSVLLGRSPGQAGLPVSDTLPELPALPDTGVPGELVRRRPDVEQGWRQVQAADEDLAAAISNRFPRLTLDASLRDSAEDVSNLFDNWLATLAANLTVPLVDGGQRRAEVRRSRAVLEQRVQSYGQTVLTALQEVEDALAREQQQKRTLASLAQQIRLAEASYRQLRTQYLNGAVSYIEVLNALQDQQDLRREQLSTRQQLLGYRVSLYRALAGGLEVPGTESERPTPTTENDEA</sequence>
<keyword evidence="3" id="KW-0998">Cell outer membrane</keyword>
<evidence type="ECO:0000256" key="3">
    <source>
        <dbReference type="ARBA" id="ARBA00023237"/>
    </source>
</evidence>
<dbReference type="Proteomes" id="UP000591735">
    <property type="component" value="Unassembled WGS sequence"/>
</dbReference>
<evidence type="ECO:0000256" key="6">
    <source>
        <dbReference type="SAM" id="MobiDB-lite"/>
    </source>
</evidence>
<dbReference type="GO" id="GO:0009279">
    <property type="term" value="C:cell outer membrane"/>
    <property type="evidence" value="ECO:0007669"/>
    <property type="project" value="UniProtKB-SubCell"/>
</dbReference>
<keyword evidence="4 7" id="KW-0449">Lipoprotein</keyword>
<dbReference type="AlphaFoldDB" id="A0A840UAP0"/>
<comment type="caution">
    <text evidence="7">The sequence shown here is derived from an EMBL/GenBank/DDBJ whole genome shotgun (WGS) entry which is preliminary data.</text>
</comment>
<comment type="subcellular location">
    <subcellularLocation>
        <location evidence="4">Cell outer membrane</location>
        <topology evidence="4">Lipid-anchor</topology>
    </subcellularLocation>
</comment>
<dbReference type="PROSITE" id="PS51257">
    <property type="entry name" value="PROKAR_LIPOPROTEIN"/>
    <property type="match status" value="1"/>
</dbReference>
<dbReference type="Gene3D" id="2.20.200.10">
    <property type="entry name" value="Outer membrane efflux proteins (OEP)"/>
    <property type="match status" value="1"/>
</dbReference>
<dbReference type="PANTHER" id="PTHR30203">
    <property type="entry name" value="OUTER MEMBRANE CATION EFFLUX PROTEIN"/>
    <property type="match status" value="1"/>
</dbReference>
<feature type="coiled-coil region" evidence="5">
    <location>
        <begin position="368"/>
        <end position="405"/>
    </location>
</feature>
<organism evidence="7 8">
    <name type="scientific">Marinobacter oulmenensis</name>
    <dbReference type="NCBI Taxonomy" id="643747"/>
    <lineage>
        <taxon>Bacteria</taxon>
        <taxon>Pseudomonadati</taxon>
        <taxon>Pseudomonadota</taxon>
        <taxon>Gammaproteobacteria</taxon>
        <taxon>Pseudomonadales</taxon>
        <taxon>Marinobacteraceae</taxon>
        <taxon>Marinobacter</taxon>
    </lineage>
</organism>
<dbReference type="PANTHER" id="PTHR30203:SF33">
    <property type="entry name" value="BLR4455 PROTEIN"/>
    <property type="match status" value="1"/>
</dbReference>
<evidence type="ECO:0000313" key="8">
    <source>
        <dbReference type="Proteomes" id="UP000591735"/>
    </source>
</evidence>
<dbReference type="InterPro" id="IPR010131">
    <property type="entry name" value="MdtP/NodT-like"/>
</dbReference>
<reference evidence="7 8" key="1">
    <citation type="submission" date="2020-08" db="EMBL/GenBank/DDBJ databases">
        <title>Genomic Encyclopedia of Type Strains, Phase IV (KMG-IV): sequencing the most valuable type-strain genomes for metagenomic binning, comparative biology and taxonomic classification.</title>
        <authorList>
            <person name="Goeker M."/>
        </authorList>
    </citation>
    <scope>NUCLEOTIDE SEQUENCE [LARGE SCALE GENOMIC DNA]</scope>
    <source>
        <strain evidence="7 8">DSM 22359</strain>
    </source>
</reference>
<gene>
    <name evidence="7" type="ORF">HNR38_000772</name>
</gene>
<dbReference type="GO" id="GO:0015562">
    <property type="term" value="F:efflux transmembrane transporter activity"/>
    <property type="evidence" value="ECO:0007669"/>
    <property type="project" value="InterPro"/>
</dbReference>
<keyword evidence="4" id="KW-0564">Palmitate</keyword>
<evidence type="ECO:0000256" key="1">
    <source>
        <dbReference type="ARBA" id="ARBA00007613"/>
    </source>
</evidence>
<dbReference type="Pfam" id="PF02321">
    <property type="entry name" value="OEP"/>
    <property type="match status" value="2"/>
</dbReference>
<keyword evidence="2 4" id="KW-1134">Transmembrane beta strand</keyword>
<dbReference type="EMBL" id="JACHFE010000002">
    <property type="protein sequence ID" value="MBB5320300.1"/>
    <property type="molecule type" value="Genomic_DNA"/>
</dbReference>
<feature type="region of interest" description="Disordered" evidence="6">
    <location>
        <begin position="94"/>
        <end position="120"/>
    </location>
</feature>
<accession>A0A840UAP0</accession>
<keyword evidence="8" id="KW-1185">Reference proteome</keyword>
<evidence type="ECO:0000313" key="7">
    <source>
        <dbReference type="EMBL" id="MBB5320300.1"/>
    </source>
</evidence>
<dbReference type="SUPFAM" id="SSF56954">
    <property type="entry name" value="Outer membrane efflux proteins (OEP)"/>
    <property type="match status" value="1"/>
</dbReference>
<keyword evidence="4" id="KW-0472">Membrane</keyword>
<dbReference type="Gene3D" id="1.20.1600.10">
    <property type="entry name" value="Outer membrane efflux proteins (OEP)"/>
    <property type="match status" value="1"/>
</dbReference>
<dbReference type="NCBIfam" id="TIGR01845">
    <property type="entry name" value="outer_NodT"/>
    <property type="match status" value="1"/>
</dbReference>
<keyword evidence="5" id="KW-0175">Coiled coil</keyword>
<proteinExistence type="inferred from homology"/>
<evidence type="ECO:0000256" key="4">
    <source>
        <dbReference type="RuleBase" id="RU362097"/>
    </source>
</evidence>
<comment type="similarity">
    <text evidence="1 4">Belongs to the outer membrane factor (OMF) (TC 1.B.17) family.</text>
</comment>
<dbReference type="RefSeq" id="WP_183699983.1">
    <property type="nucleotide sequence ID" value="NZ_JACHFE010000002.1"/>
</dbReference>